<gene>
    <name evidence="6" type="ORF">S01H4_11415</name>
</gene>
<keyword evidence="2" id="KW-0808">Transferase</keyword>
<dbReference type="InterPro" id="IPR033749">
    <property type="entry name" value="Polyprenyl_synt_CS"/>
</dbReference>
<proteinExistence type="predicted"/>
<dbReference type="EMBL" id="BART01004605">
    <property type="protein sequence ID" value="GAG54983.1"/>
    <property type="molecule type" value="Genomic_DNA"/>
</dbReference>
<protein>
    <recommendedName>
        <fullName evidence="7">Polyprenyl synthetase</fullName>
    </recommendedName>
</protein>
<dbReference type="InterPro" id="IPR000092">
    <property type="entry name" value="Polyprenyl_synt"/>
</dbReference>
<accession>X0Z3I6</accession>
<evidence type="ECO:0000313" key="6">
    <source>
        <dbReference type="EMBL" id="GAG54983.1"/>
    </source>
</evidence>
<name>X0Z3I6_9ZZZZ</name>
<reference evidence="6" key="1">
    <citation type="journal article" date="2014" name="Front. Microbiol.">
        <title>High frequency of phylogenetically diverse reductive dehalogenase-homologous genes in deep subseafloor sedimentary metagenomes.</title>
        <authorList>
            <person name="Kawai M."/>
            <person name="Futagami T."/>
            <person name="Toyoda A."/>
            <person name="Takaki Y."/>
            <person name="Nishi S."/>
            <person name="Hori S."/>
            <person name="Arai W."/>
            <person name="Tsubouchi T."/>
            <person name="Morono Y."/>
            <person name="Uchiyama I."/>
            <person name="Ito T."/>
            <person name="Fujiyama A."/>
            <person name="Inagaki F."/>
            <person name="Takami H."/>
        </authorList>
    </citation>
    <scope>NUCLEOTIDE SEQUENCE</scope>
    <source>
        <strain evidence="6">Expedition CK06-06</strain>
    </source>
</reference>
<dbReference type="SUPFAM" id="SSF48576">
    <property type="entry name" value="Terpenoid synthases"/>
    <property type="match status" value="1"/>
</dbReference>
<organism evidence="6">
    <name type="scientific">marine sediment metagenome</name>
    <dbReference type="NCBI Taxonomy" id="412755"/>
    <lineage>
        <taxon>unclassified sequences</taxon>
        <taxon>metagenomes</taxon>
        <taxon>ecological metagenomes</taxon>
    </lineage>
</organism>
<comment type="caution">
    <text evidence="6">The sequence shown here is derived from an EMBL/GenBank/DDBJ whole genome shotgun (WGS) entry which is preliminary data.</text>
</comment>
<dbReference type="AlphaFoldDB" id="X0Z3I6"/>
<dbReference type="PANTHER" id="PTHR43281:SF1">
    <property type="entry name" value="FARNESYL DIPHOSPHATE SYNTHASE"/>
    <property type="match status" value="1"/>
</dbReference>
<dbReference type="Pfam" id="PF00348">
    <property type="entry name" value="polyprenyl_synt"/>
    <property type="match status" value="1"/>
</dbReference>
<dbReference type="Gene3D" id="1.10.600.10">
    <property type="entry name" value="Farnesyl Diphosphate Synthase"/>
    <property type="match status" value="1"/>
</dbReference>
<evidence type="ECO:0000256" key="2">
    <source>
        <dbReference type="ARBA" id="ARBA00022679"/>
    </source>
</evidence>
<evidence type="ECO:0000256" key="4">
    <source>
        <dbReference type="ARBA" id="ARBA00022842"/>
    </source>
</evidence>
<sequence length="197" mass="20517">MAVAKEALSEDARLIDAALSDYLPQVAENAGELGAAMRHSLVGGKRLRGVIVRRAASTFGLDPDAVMPTACAFEMLHAATLVHDDLPTIDDSDLRRGRPSCHVAFDEPTALLAGDALIIAAFEALARQGLNGSGESALQVIAEFAESTGASGLIGGEQADILAEGLEPDEELVRYIHLNKTAKLICGACRAGALLAD</sequence>
<evidence type="ECO:0008006" key="7">
    <source>
        <dbReference type="Google" id="ProtNLM"/>
    </source>
</evidence>
<keyword evidence="3" id="KW-0479">Metal-binding</keyword>
<dbReference type="GO" id="GO:0004659">
    <property type="term" value="F:prenyltransferase activity"/>
    <property type="evidence" value="ECO:0007669"/>
    <property type="project" value="InterPro"/>
</dbReference>
<evidence type="ECO:0000256" key="3">
    <source>
        <dbReference type="ARBA" id="ARBA00022723"/>
    </source>
</evidence>
<feature type="non-terminal residue" evidence="6">
    <location>
        <position position="197"/>
    </location>
</feature>
<dbReference type="PROSITE" id="PS00723">
    <property type="entry name" value="POLYPRENYL_SYNTHASE_1"/>
    <property type="match status" value="1"/>
</dbReference>
<keyword evidence="4" id="KW-0460">Magnesium</keyword>
<dbReference type="InterPro" id="IPR008949">
    <property type="entry name" value="Isoprenoid_synthase_dom_sf"/>
</dbReference>
<keyword evidence="5" id="KW-0414">Isoprene biosynthesis</keyword>
<evidence type="ECO:0000256" key="1">
    <source>
        <dbReference type="ARBA" id="ARBA00001946"/>
    </source>
</evidence>
<dbReference type="PANTHER" id="PTHR43281">
    <property type="entry name" value="FARNESYL DIPHOSPHATE SYNTHASE"/>
    <property type="match status" value="1"/>
</dbReference>
<dbReference type="GO" id="GO:0046872">
    <property type="term" value="F:metal ion binding"/>
    <property type="evidence" value="ECO:0007669"/>
    <property type="project" value="UniProtKB-KW"/>
</dbReference>
<dbReference type="GO" id="GO:0008299">
    <property type="term" value="P:isoprenoid biosynthetic process"/>
    <property type="evidence" value="ECO:0007669"/>
    <property type="project" value="UniProtKB-KW"/>
</dbReference>
<comment type="cofactor">
    <cofactor evidence="1">
        <name>Mg(2+)</name>
        <dbReference type="ChEBI" id="CHEBI:18420"/>
    </cofactor>
</comment>
<evidence type="ECO:0000256" key="5">
    <source>
        <dbReference type="ARBA" id="ARBA00023229"/>
    </source>
</evidence>